<name>A0A916DVL6_9BACT</name>
<sequence length="45" mass="5840">MIHDDYYFLRMERKKRLPDTYYPHFYNTQYKVQKNKKNKRRKLIA</sequence>
<proteinExistence type="predicted"/>
<dbReference type="Proteomes" id="UP001060919">
    <property type="component" value="Chromosome"/>
</dbReference>
<reference evidence="1" key="1">
    <citation type="submission" date="2022-09" db="EMBL/GenBank/DDBJ databases">
        <title>Aureispira anguillicida sp. nov., isolated from Leptocephalus of Japanese eel Anguilla japonica.</title>
        <authorList>
            <person name="Yuasa K."/>
            <person name="Mekata T."/>
            <person name="Ikunari K."/>
        </authorList>
    </citation>
    <scope>NUCLEOTIDE SEQUENCE</scope>
    <source>
        <strain evidence="1">EL160426</strain>
    </source>
</reference>
<evidence type="ECO:0000313" key="2">
    <source>
        <dbReference type="Proteomes" id="UP001060919"/>
    </source>
</evidence>
<keyword evidence="2" id="KW-1185">Reference proteome</keyword>
<dbReference type="EMBL" id="AP026867">
    <property type="protein sequence ID" value="BDS13857.1"/>
    <property type="molecule type" value="Genomic_DNA"/>
</dbReference>
<accession>A0A916DVL6</accession>
<protein>
    <submittedName>
        <fullName evidence="1">Uncharacterized protein</fullName>
    </submittedName>
</protein>
<organism evidence="1 2">
    <name type="scientific">Aureispira anguillae</name>
    <dbReference type="NCBI Taxonomy" id="2864201"/>
    <lineage>
        <taxon>Bacteria</taxon>
        <taxon>Pseudomonadati</taxon>
        <taxon>Bacteroidota</taxon>
        <taxon>Saprospiria</taxon>
        <taxon>Saprospirales</taxon>
        <taxon>Saprospiraceae</taxon>
        <taxon>Aureispira</taxon>
    </lineage>
</organism>
<evidence type="ECO:0000313" key="1">
    <source>
        <dbReference type="EMBL" id="BDS13857.1"/>
    </source>
</evidence>
<dbReference type="KEGG" id="aup:AsAng_0046190"/>
<dbReference type="AlphaFoldDB" id="A0A916DVL6"/>
<gene>
    <name evidence="1" type="ORF">AsAng_0046190</name>
</gene>